<sequence>MVAHVGNGKLFFDHIGYPVKIVMIEKICRFEYRKLLESQLTNIEDNEDEQANLQTVDRAGMSSGGKSERSSYSYGRESNPHCHQ</sequence>
<feature type="non-terminal residue" evidence="2">
    <location>
        <position position="84"/>
    </location>
</feature>
<organism evidence="2 3">
    <name type="scientific">Dissostichus eleginoides</name>
    <name type="common">Patagonian toothfish</name>
    <name type="synonym">Dissostichus amissus</name>
    <dbReference type="NCBI Taxonomy" id="100907"/>
    <lineage>
        <taxon>Eukaryota</taxon>
        <taxon>Metazoa</taxon>
        <taxon>Chordata</taxon>
        <taxon>Craniata</taxon>
        <taxon>Vertebrata</taxon>
        <taxon>Euteleostomi</taxon>
        <taxon>Actinopterygii</taxon>
        <taxon>Neopterygii</taxon>
        <taxon>Teleostei</taxon>
        <taxon>Neoteleostei</taxon>
        <taxon>Acanthomorphata</taxon>
        <taxon>Eupercaria</taxon>
        <taxon>Perciformes</taxon>
        <taxon>Notothenioidei</taxon>
        <taxon>Nototheniidae</taxon>
        <taxon>Dissostichus</taxon>
    </lineage>
</organism>
<keyword evidence="2" id="KW-0687">Ribonucleoprotein</keyword>
<proteinExistence type="predicted"/>
<dbReference type="EMBL" id="JASDAP010000022">
    <property type="protein sequence ID" value="KAK1884231.1"/>
    <property type="molecule type" value="Genomic_DNA"/>
</dbReference>
<evidence type="ECO:0000313" key="2">
    <source>
        <dbReference type="EMBL" id="KAK1884231.1"/>
    </source>
</evidence>
<comment type="caution">
    <text evidence="2">The sequence shown here is derived from an EMBL/GenBank/DDBJ whole genome shotgun (WGS) entry which is preliminary data.</text>
</comment>
<reference evidence="2" key="1">
    <citation type="submission" date="2023-04" db="EMBL/GenBank/DDBJ databases">
        <title>Chromosome-level genome of Chaenocephalus aceratus.</title>
        <authorList>
            <person name="Park H."/>
        </authorList>
    </citation>
    <scope>NUCLEOTIDE SEQUENCE</scope>
    <source>
        <strain evidence="2">DE</strain>
        <tissue evidence="2">Muscle</tissue>
    </source>
</reference>
<keyword evidence="2" id="KW-0689">Ribosomal protein</keyword>
<dbReference type="GO" id="GO:0005840">
    <property type="term" value="C:ribosome"/>
    <property type="evidence" value="ECO:0007669"/>
    <property type="project" value="UniProtKB-KW"/>
</dbReference>
<keyword evidence="3" id="KW-1185">Reference proteome</keyword>
<gene>
    <name evidence="2" type="ORF">KUDE01_022552</name>
</gene>
<dbReference type="AlphaFoldDB" id="A0AAD9BID9"/>
<feature type="region of interest" description="Disordered" evidence="1">
    <location>
        <begin position="43"/>
        <end position="84"/>
    </location>
</feature>
<dbReference type="Proteomes" id="UP001228049">
    <property type="component" value="Unassembled WGS sequence"/>
</dbReference>
<protein>
    <submittedName>
        <fullName evidence="2">50S ribosomal protein L22</fullName>
    </submittedName>
</protein>
<evidence type="ECO:0000256" key="1">
    <source>
        <dbReference type="SAM" id="MobiDB-lite"/>
    </source>
</evidence>
<accession>A0AAD9BID9</accession>
<name>A0AAD9BID9_DISEL</name>
<evidence type="ECO:0000313" key="3">
    <source>
        <dbReference type="Proteomes" id="UP001228049"/>
    </source>
</evidence>